<feature type="region of interest" description="Disordered" evidence="7">
    <location>
        <begin position="1"/>
        <end position="22"/>
    </location>
</feature>
<feature type="compositionally biased region" description="Low complexity" evidence="7">
    <location>
        <begin position="12"/>
        <end position="22"/>
    </location>
</feature>
<protein>
    <recommendedName>
        <fullName evidence="6">Solute carrier family 40 member</fullName>
    </recommendedName>
</protein>
<keyword evidence="4" id="KW-1133">Transmembrane helix</keyword>
<evidence type="ECO:0000256" key="7">
    <source>
        <dbReference type="SAM" id="MobiDB-lite"/>
    </source>
</evidence>
<organism evidence="8 9">
    <name type="scientific">Dovyalis caffra</name>
    <dbReference type="NCBI Taxonomy" id="77055"/>
    <lineage>
        <taxon>Eukaryota</taxon>
        <taxon>Viridiplantae</taxon>
        <taxon>Streptophyta</taxon>
        <taxon>Embryophyta</taxon>
        <taxon>Tracheophyta</taxon>
        <taxon>Spermatophyta</taxon>
        <taxon>Magnoliopsida</taxon>
        <taxon>eudicotyledons</taxon>
        <taxon>Gunneridae</taxon>
        <taxon>Pentapetalae</taxon>
        <taxon>rosids</taxon>
        <taxon>fabids</taxon>
        <taxon>Malpighiales</taxon>
        <taxon>Salicaceae</taxon>
        <taxon>Flacourtieae</taxon>
        <taxon>Dovyalis</taxon>
    </lineage>
</organism>
<accession>A0AAV1S3F6</accession>
<dbReference type="Proteomes" id="UP001314170">
    <property type="component" value="Unassembled WGS sequence"/>
</dbReference>
<evidence type="ECO:0000256" key="5">
    <source>
        <dbReference type="ARBA" id="ARBA00023136"/>
    </source>
</evidence>
<dbReference type="GO" id="GO:0005381">
    <property type="term" value="F:iron ion transmembrane transporter activity"/>
    <property type="evidence" value="ECO:0007669"/>
    <property type="project" value="UniProtKB-UniRule"/>
</dbReference>
<dbReference type="EMBL" id="CAWUPB010001160">
    <property type="protein sequence ID" value="CAK7343708.1"/>
    <property type="molecule type" value="Genomic_DNA"/>
</dbReference>
<keyword evidence="2 6" id="KW-0813">Transport</keyword>
<comment type="function">
    <text evidence="6">May be involved in iron transport and iron homeostasis.</text>
</comment>
<dbReference type="AlphaFoldDB" id="A0AAV1S3F6"/>
<keyword evidence="5" id="KW-0472">Membrane</keyword>
<evidence type="ECO:0000256" key="4">
    <source>
        <dbReference type="ARBA" id="ARBA00022989"/>
    </source>
</evidence>
<evidence type="ECO:0000313" key="8">
    <source>
        <dbReference type="EMBL" id="CAK7343708.1"/>
    </source>
</evidence>
<dbReference type="PANTHER" id="PTHR11660">
    <property type="entry name" value="SOLUTE CARRIER FAMILY 40 MEMBER"/>
    <property type="match status" value="1"/>
</dbReference>
<comment type="subcellular location">
    <subcellularLocation>
        <location evidence="1 6">Membrane</location>
        <topology evidence="1 6">Multi-pass membrane protein</topology>
    </subcellularLocation>
</comment>
<evidence type="ECO:0000256" key="2">
    <source>
        <dbReference type="ARBA" id="ARBA00022448"/>
    </source>
</evidence>
<dbReference type="Pfam" id="PF06963">
    <property type="entry name" value="FPN1"/>
    <property type="match status" value="2"/>
</dbReference>
<comment type="similarity">
    <text evidence="6">Belongs to the ferroportin (FP) (TC 2.A.100) family. SLC40A subfamily.</text>
</comment>
<sequence length="439" mass="48898">MEREPRLDEQQLESSSSQDSSLPTSLVRNLYIGYFLARWDARMWEFSVGLYMIALWPDSLILPAIYGAIESASTALFGPIIGRWVDKLTYFKFLSGLLLAGSPNLVGDPESFLHNSRIDSRHITVLSNLEVIKFHPIHFASDINQLLWSCGGAFHSCWVVVISEGHTPDVQTKINSIMRRIDLTCKLLAPVISGLIMSFVSVKASAMTLAIWNTVAVWLEYWLFTSVYTGIPALVESGQRRSSRLSSSETIEMTSTSAERVGLASQIEENSVSLETGSYILMAGVATSRLGLWMFDLSVIQQMQVREAIDQVPESDRGVVGGVQNSLQSTMEFLGYIMGIVISNPKEISPYRVQFSLSTSDLSNALAQGTGSSFVARNSRAILILLIQLQWERYQVIDRKWQGTGMIPLATGPDLIRRRDLVVDVIREKGYLVNISGWK</sequence>
<dbReference type="PANTHER" id="PTHR11660:SF57">
    <property type="entry name" value="SOLUTE CARRIER FAMILY 40 MEMBER"/>
    <property type="match status" value="1"/>
</dbReference>
<evidence type="ECO:0000256" key="3">
    <source>
        <dbReference type="ARBA" id="ARBA00022692"/>
    </source>
</evidence>
<dbReference type="GO" id="GO:0016020">
    <property type="term" value="C:membrane"/>
    <property type="evidence" value="ECO:0007669"/>
    <property type="project" value="UniProtKB-SubCell"/>
</dbReference>
<keyword evidence="3" id="KW-0812">Transmembrane</keyword>
<proteinExistence type="inferred from homology"/>
<keyword evidence="9" id="KW-1185">Reference proteome</keyword>
<dbReference type="InterPro" id="IPR009716">
    <property type="entry name" value="Ferroportin-1"/>
</dbReference>
<evidence type="ECO:0000256" key="1">
    <source>
        <dbReference type="ARBA" id="ARBA00004141"/>
    </source>
</evidence>
<name>A0AAV1S3F6_9ROSI</name>
<reference evidence="8 9" key="1">
    <citation type="submission" date="2024-01" db="EMBL/GenBank/DDBJ databases">
        <authorList>
            <person name="Waweru B."/>
        </authorList>
    </citation>
    <scope>NUCLEOTIDE SEQUENCE [LARGE SCALE GENOMIC DNA]</scope>
</reference>
<gene>
    <name evidence="8" type="ORF">DCAF_LOCUS17450</name>
</gene>
<keyword evidence="6" id="KW-0406">Ion transport</keyword>
<comment type="caution">
    <text evidence="8">The sequence shown here is derived from an EMBL/GenBank/DDBJ whole genome shotgun (WGS) entry which is preliminary data.</text>
</comment>
<evidence type="ECO:0000256" key="6">
    <source>
        <dbReference type="RuleBase" id="RU365065"/>
    </source>
</evidence>
<evidence type="ECO:0000313" key="9">
    <source>
        <dbReference type="Proteomes" id="UP001314170"/>
    </source>
</evidence>